<keyword evidence="4 7" id="KW-0238">DNA-binding</keyword>
<feature type="compositionally biased region" description="Basic residues" evidence="9">
    <location>
        <begin position="80"/>
        <end position="103"/>
    </location>
</feature>
<dbReference type="STRING" id="568069.A0A1J1HUC1"/>
<protein>
    <submittedName>
        <fullName evidence="11">CLUMA_CG005259, isoform A</fullName>
    </submittedName>
</protein>
<evidence type="ECO:0000256" key="6">
    <source>
        <dbReference type="ARBA" id="ARBA00023242"/>
    </source>
</evidence>
<dbReference type="GO" id="GO:0000981">
    <property type="term" value="F:DNA-binding transcription factor activity, RNA polymerase II-specific"/>
    <property type="evidence" value="ECO:0007669"/>
    <property type="project" value="TreeGrafter"/>
</dbReference>
<evidence type="ECO:0000259" key="10">
    <source>
        <dbReference type="PROSITE" id="PS50071"/>
    </source>
</evidence>
<keyword evidence="6 7" id="KW-0539">Nucleus</keyword>
<comment type="similarity">
    <text evidence="2">Belongs to the SIX/Sine oculis homeobox family.</text>
</comment>
<evidence type="ECO:0000256" key="3">
    <source>
        <dbReference type="ARBA" id="ARBA00022473"/>
    </source>
</evidence>
<dbReference type="PROSITE" id="PS50071">
    <property type="entry name" value="HOMEOBOX_2"/>
    <property type="match status" value="1"/>
</dbReference>
<evidence type="ECO:0000256" key="2">
    <source>
        <dbReference type="ARBA" id="ARBA00008161"/>
    </source>
</evidence>
<dbReference type="GO" id="GO:0000978">
    <property type="term" value="F:RNA polymerase II cis-regulatory region sequence-specific DNA binding"/>
    <property type="evidence" value="ECO:0007669"/>
    <property type="project" value="TreeGrafter"/>
</dbReference>
<name>A0A1J1HUC1_9DIPT</name>
<keyword evidence="3" id="KW-0217">Developmental protein</keyword>
<keyword evidence="5 7" id="KW-0371">Homeobox</keyword>
<dbReference type="PANTHER" id="PTHR10390">
    <property type="entry name" value="HOMEOBOX PROTEIN SIX"/>
    <property type="match status" value="1"/>
</dbReference>
<dbReference type="InterPro" id="IPR009057">
    <property type="entry name" value="Homeodomain-like_sf"/>
</dbReference>
<evidence type="ECO:0000256" key="5">
    <source>
        <dbReference type="ARBA" id="ARBA00023155"/>
    </source>
</evidence>
<dbReference type="SUPFAM" id="SSF46689">
    <property type="entry name" value="Homeodomain-like"/>
    <property type="match status" value="1"/>
</dbReference>
<evidence type="ECO:0000256" key="7">
    <source>
        <dbReference type="PROSITE-ProRule" id="PRU00108"/>
    </source>
</evidence>
<sequence length="302" mass="34300">MAVVGPNNRGIVIPTAIRRSLSPQPSIIQESVTILNSTSPNSSMSPPPHTITSLGQSSNNIDSISTSSSNNNLNNSPPIHPHHFNSHHPASHHHHHHFHNHPHHPILAPSPLFALPTLNFTASQVATVCETLEESGDIERLARFLWSLPVAHPNIGELDRSEAVLRARAIVAYHTGHFRELYAILERHKFTKTSHGKLQAMWLEAHYHEAEKLRGRPLGPVDKYRVRKKFPLPRTIWDGEQKTHCFKERTRSLLREWYLQDPYPNPTKKRELASATGLTPTQVGNWFKNRRQRDRAAAQKNR</sequence>
<accession>A0A1J1HUC1</accession>
<dbReference type="Pfam" id="PF00046">
    <property type="entry name" value="Homeodomain"/>
    <property type="match status" value="1"/>
</dbReference>
<dbReference type="PANTHER" id="PTHR10390:SF33">
    <property type="entry name" value="PROTEIN OPTIX"/>
    <property type="match status" value="1"/>
</dbReference>
<evidence type="ECO:0000256" key="1">
    <source>
        <dbReference type="ARBA" id="ARBA00004123"/>
    </source>
</evidence>
<keyword evidence="12" id="KW-1185">Reference proteome</keyword>
<dbReference type="GO" id="GO:0005634">
    <property type="term" value="C:nucleus"/>
    <property type="evidence" value="ECO:0007669"/>
    <property type="project" value="UniProtKB-SubCell"/>
</dbReference>
<evidence type="ECO:0000313" key="12">
    <source>
        <dbReference type="Proteomes" id="UP000183832"/>
    </source>
</evidence>
<gene>
    <name evidence="11" type="primary">putative Protein Optix</name>
    <name evidence="11" type="ORF">CLUMA_CG005259</name>
</gene>
<evidence type="ECO:0000256" key="9">
    <source>
        <dbReference type="SAM" id="MobiDB-lite"/>
    </source>
</evidence>
<feature type="compositionally biased region" description="Low complexity" evidence="9">
    <location>
        <begin position="57"/>
        <end position="77"/>
    </location>
</feature>
<dbReference type="GO" id="GO:0005667">
    <property type="term" value="C:transcription regulator complex"/>
    <property type="evidence" value="ECO:0007669"/>
    <property type="project" value="TreeGrafter"/>
</dbReference>
<dbReference type="Proteomes" id="UP000183832">
    <property type="component" value="Unassembled WGS sequence"/>
</dbReference>
<dbReference type="CDD" id="cd00086">
    <property type="entry name" value="homeodomain"/>
    <property type="match status" value="1"/>
</dbReference>
<dbReference type="EMBL" id="CVRI01000021">
    <property type="protein sequence ID" value="CRK91605.1"/>
    <property type="molecule type" value="Genomic_DNA"/>
</dbReference>
<feature type="region of interest" description="Disordered" evidence="9">
    <location>
        <begin position="37"/>
        <end position="103"/>
    </location>
</feature>
<comment type="subcellular location">
    <subcellularLocation>
        <location evidence="1 7 8">Nucleus</location>
    </subcellularLocation>
</comment>
<feature type="domain" description="Homeobox" evidence="10">
    <location>
        <begin position="237"/>
        <end position="297"/>
    </location>
</feature>
<dbReference type="FunFam" id="1.10.10.60:FF:000046">
    <property type="entry name" value="SIX homeobox 3"/>
    <property type="match status" value="1"/>
</dbReference>
<dbReference type="AlphaFoldDB" id="A0A1J1HUC1"/>
<dbReference type="Pfam" id="PF16878">
    <property type="entry name" value="SIX1_SD"/>
    <property type="match status" value="1"/>
</dbReference>
<dbReference type="SMART" id="SM00389">
    <property type="entry name" value="HOX"/>
    <property type="match status" value="1"/>
</dbReference>
<organism evidence="11 12">
    <name type="scientific">Clunio marinus</name>
    <dbReference type="NCBI Taxonomy" id="568069"/>
    <lineage>
        <taxon>Eukaryota</taxon>
        <taxon>Metazoa</taxon>
        <taxon>Ecdysozoa</taxon>
        <taxon>Arthropoda</taxon>
        <taxon>Hexapoda</taxon>
        <taxon>Insecta</taxon>
        <taxon>Pterygota</taxon>
        <taxon>Neoptera</taxon>
        <taxon>Endopterygota</taxon>
        <taxon>Diptera</taxon>
        <taxon>Nematocera</taxon>
        <taxon>Chironomoidea</taxon>
        <taxon>Chironomidae</taxon>
        <taxon>Clunio</taxon>
    </lineage>
</organism>
<feature type="region of interest" description="Disordered" evidence="9">
    <location>
        <begin position="268"/>
        <end position="302"/>
    </location>
</feature>
<dbReference type="InterPro" id="IPR031701">
    <property type="entry name" value="SIX1_SD"/>
</dbReference>
<proteinExistence type="inferred from homology"/>
<dbReference type="Gene3D" id="1.10.10.60">
    <property type="entry name" value="Homeodomain-like"/>
    <property type="match status" value="1"/>
</dbReference>
<feature type="DNA-binding region" description="Homeobox" evidence="7">
    <location>
        <begin position="239"/>
        <end position="298"/>
    </location>
</feature>
<reference evidence="11 12" key="1">
    <citation type="submission" date="2015-04" db="EMBL/GenBank/DDBJ databases">
        <authorList>
            <person name="Syromyatnikov M.Y."/>
            <person name="Popov V.N."/>
        </authorList>
    </citation>
    <scope>NUCLEOTIDE SEQUENCE [LARGE SCALE GENOMIC DNA]</scope>
</reference>
<dbReference type="InterPro" id="IPR001356">
    <property type="entry name" value="HD"/>
</dbReference>
<evidence type="ECO:0000313" key="11">
    <source>
        <dbReference type="EMBL" id="CRK91605.1"/>
    </source>
</evidence>
<dbReference type="OrthoDB" id="3501850at2759"/>
<evidence type="ECO:0000256" key="8">
    <source>
        <dbReference type="RuleBase" id="RU000682"/>
    </source>
</evidence>
<evidence type="ECO:0000256" key="4">
    <source>
        <dbReference type="ARBA" id="ARBA00023125"/>
    </source>
</evidence>